<accession>A0A382UCF7</accession>
<dbReference type="GO" id="GO:0009295">
    <property type="term" value="C:nucleoid"/>
    <property type="evidence" value="ECO:0007669"/>
    <property type="project" value="TreeGrafter"/>
</dbReference>
<evidence type="ECO:0000256" key="2">
    <source>
        <dbReference type="SAM" id="MobiDB-lite"/>
    </source>
</evidence>
<dbReference type="SUPFAM" id="SSF50249">
    <property type="entry name" value="Nucleic acid-binding proteins"/>
    <property type="match status" value="1"/>
</dbReference>
<name>A0A382UCF7_9ZZZZ</name>
<evidence type="ECO:0008006" key="4">
    <source>
        <dbReference type="Google" id="ProtNLM"/>
    </source>
</evidence>
<proteinExistence type="inferred from homology"/>
<dbReference type="PANTHER" id="PTHR10302">
    <property type="entry name" value="SINGLE-STRANDED DNA-BINDING PROTEIN"/>
    <property type="match status" value="1"/>
</dbReference>
<dbReference type="InterPro" id="IPR012340">
    <property type="entry name" value="NA-bd_OB-fold"/>
</dbReference>
<dbReference type="HAMAP" id="MF_00984">
    <property type="entry name" value="SSB"/>
    <property type="match status" value="1"/>
</dbReference>
<keyword evidence="1" id="KW-0238">DNA-binding</keyword>
<dbReference type="InterPro" id="IPR011344">
    <property type="entry name" value="ssDNA-bd"/>
</dbReference>
<reference evidence="3" key="1">
    <citation type="submission" date="2018-05" db="EMBL/GenBank/DDBJ databases">
        <authorList>
            <person name="Lanie J.A."/>
            <person name="Ng W.-L."/>
            <person name="Kazmierczak K.M."/>
            <person name="Andrzejewski T.M."/>
            <person name="Davidsen T.M."/>
            <person name="Wayne K.J."/>
            <person name="Tettelin H."/>
            <person name="Glass J.I."/>
            <person name="Rusch D."/>
            <person name="Podicherti R."/>
            <person name="Tsui H.-C.T."/>
            <person name="Winkler M.E."/>
        </authorList>
    </citation>
    <scope>NUCLEOTIDE SEQUENCE</scope>
</reference>
<protein>
    <recommendedName>
        <fullName evidence="4">Single-stranded DNA-binding protein</fullName>
    </recommendedName>
</protein>
<dbReference type="NCBIfam" id="TIGR00621">
    <property type="entry name" value="ssb"/>
    <property type="match status" value="1"/>
</dbReference>
<evidence type="ECO:0000313" key="3">
    <source>
        <dbReference type="EMBL" id="SVD31348.1"/>
    </source>
</evidence>
<dbReference type="EMBL" id="UINC01142796">
    <property type="protein sequence ID" value="SVD31348.1"/>
    <property type="molecule type" value="Genomic_DNA"/>
</dbReference>
<dbReference type="GO" id="GO:0006260">
    <property type="term" value="P:DNA replication"/>
    <property type="evidence" value="ECO:0007669"/>
    <property type="project" value="InterPro"/>
</dbReference>
<dbReference type="CDD" id="cd04496">
    <property type="entry name" value="SSB_OBF"/>
    <property type="match status" value="1"/>
</dbReference>
<dbReference type="PIRSF" id="PIRSF002070">
    <property type="entry name" value="SSB"/>
    <property type="match status" value="1"/>
</dbReference>
<dbReference type="AlphaFoldDB" id="A0A382UCF7"/>
<dbReference type="GO" id="GO:0003697">
    <property type="term" value="F:single-stranded DNA binding"/>
    <property type="evidence" value="ECO:0007669"/>
    <property type="project" value="InterPro"/>
</dbReference>
<feature type="region of interest" description="Disordered" evidence="2">
    <location>
        <begin position="109"/>
        <end position="146"/>
    </location>
</feature>
<organism evidence="3">
    <name type="scientific">marine metagenome</name>
    <dbReference type="NCBI Taxonomy" id="408172"/>
    <lineage>
        <taxon>unclassified sequences</taxon>
        <taxon>metagenomes</taxon>
        <taxon>ecological metagenomes</taxon>
    </lineage>
</organism>
<dbReference type="Gene3D" id="2.40.50.140">
    <property type="entry name" value="Nucleic acid-binding proteins"/>
    <property type="match status" value="1"/>
</dbReference>
<sequence length="146" mass="16003">MPNYNKVILMGNLTRDPEVRYTSGGTAIAKLGLAVNRRWKNKEGQMQEETTFVDVDAFGRQAETIGQYLKKGRPVMVEGRLKLDQWDDKQTGQKRSKLGVVLENFQFLDSRGEGGDSGGYSKPDSSSAQPSGGGDGSVPEDDDVPF</sequence>
<dbReference type="PROSITE" id="PS50935">
    <property type="entry name" value="SSB"/>
    <property type="match status" value="1"/>
</dbReference>
<dbReference type="PANTHER" id="PTHR10302:SF27">
    <property type="entry name" value="SINGLE-STRANDED DNA-BINDING PROTEIN"/>
    <property type="match status" value="1"/>
</dbReference>
<gene>
    <name evidence="3" type="ORF">METZ01_LOCUS384202</name>
</gene>
<evidence type="ECO:0000256" key="1">
    <source>
        <dbReference type="ARBA" id="ARBA00023125"/>
    </source>
</evidence>
<dbReference type="InterPro" id="IPR000424">
    <property type="entry name" value="Primosome_PriB/ssb"/>
</dbReference>
<dbReference type="Pfam" id="PF00436">
    <property type="entry name" value="SSB"/>
    <property type="match status" value="1"/>
</dbReference>